<sequence length="200" mass="22471">MAEKVANPAGDLEPEDTGFKAPAAKSIDEIKSADPEDEALKKYKESLLGSGSVAPVFPDNPANVIVQKIQIEFVDDQRAPVELQLLDSDLAELKNNPIVIKEGVNYRVRIFFYVQRDIVSGLRYIQATYKLGVRVAKDDLMVGSYPPKPEPHVYNSPVHEAPSGMMSRGSYAVKSRFTDDDRNDFLSWEWAIKIKENWKD</sequence>
<evidence type="ECO:0000313" key="10">
    <source>
        <dbReference type="WBParaSite" id="maker-uti_cns_0007625-snap-gene-0.3-mRNA-1"/>
    </source>
</evidence>
<comment type="function">
    <text evidence="4">Inhibits GDP/GTP exchange reaction of RhoB. Interacts specifically with the GDP- and GTP-bound forms of post-translationally processed Rhob and Rhog proteins, both of which show a growth-regulated expression in mammalian cells. Stimulates the release of the GDP-bound but not the GTP-bound RhoB protein. Also inhibits the GDP/GTP exchange of RhoB but shows less ability to inhibit the dissociation of prebound GTP.</text>
</comment>
<dbReference type="AlphaFoldDB" id="A0A1I8HRT4"/>
<dbReference type="InterPro" id="IPR014756">
    <property type="entry name" value="Ig_E-set"/>
</dbReference>
<evidence type="ECO:0000256" key="6">
    <source>
        <dbReference type="ARBA" id="ARBA00080671"/>
    </source>
</evidence>
<evidence type="ECO:0000256" key="4">
    <source>
        <dbReference type="ARBA" id="ARBA00053735"/>
    </source>
</evidence>
<evidence type="ECO:0000256" key="5">
    <source>
        <dbReference type="ARBA" id="ARBA00073845"/>
    </source>
</evidence>
<dbReference type="OrthoDB" id="1683373at2759"/>
<evidence type="ECO:0000256" key="1">
    <source>
        <dbReference type="ARBA" id="ARBA00004496"/>
    </source>
</evidence>
<dbReference type="PRINTS" id="PR00492">
    <property type="entry name" value="RHOGDI"/>
</dbReference>
<dbReference type="InterPro" id="IPR000406">
    <property type="entry name" value="Rho_GDI"/>
</dbReference>
<dbReference type="FunFam" id="2.70.50.30:FF:000001">
    <property type="entry name" value="Rho GDP-dissociation inhibitor 1"/>
    <property type="match status" value="1"/>
</dbReference>
<dbReference type="GO" id="GO:0016020">
    <property type="term" value="C:membrane"/>
    <property type="evidence" value="ECO:0007669"/>
    <property type="project" value="TreeGrafter"/>
</dbReference>
<keyword evidence="3" id="KW-0963">Cytoplasm</keyword>
<dbReference type="WBParaSite" id="maker-uti_cns_0004929-snap-gene-0.4-mRNA-1">
    <property type="protein sequence ID" value="maker-uti_cns_0004929-snap-gene-0.4-mRNA-1"/>
    <property type="gene ID" value="maker-uti_cns_0004929-snap-gene-0.4"/>
</dbReference>
<dbReference type="WBParaSite" id="maker-uti_cns_0012758-snap-gene-0.2-mRNA-1">
    <property type="protein sequence ID" value="maker-uti_cns_0012758-snap-gene-0.2-mRNA-1"/>
    <property type="gene ID" value="maker-uti_cns_0012758-snap-gene-0.2"/>
</dbReference>
<dbReference type="WBParaSite" id="maker-uti_cns_0010776-snap-gene-0.13-mRNA-1">
    <property type="protein sequence ID" value="maker-uti_cns_0010776-snap-gene-0.13-mRNA-1"/>
    <property type="gene ID" value="maker-uti_cns_0010776-snap-gene-0.13"/>
</dbReference>
<dbReference type="WBParaSite" id="maker-uti_cns_0007625-snap-gene-0.3-mRNA-1">
    <property type="protein sequence ID" value="maker-uti_cns_0007625-snap-gene-0.3-mRNA-1"/>
    <property type="gene ID" value="maker-uti_cns_0007625-snap-gene-0.3"/>
</dbReference>
<dbReference type="PANTHER" id="PTHR10980">
    <property type="entry name" value="RHO GDP-DISSOCIATION INHIBITOR"/>
    <property type="match status" value="1"/>
</dbReference>
<dbReference type="GO" id="GO:0005094">
    <property type="term" value="F:Rho GDP-dissociation inhibitor activity"/>
    <property type="evidence" value="ECO:0007669"/>
    <property type="project" value="InterPro"/>
</dbReference>
<reference evidence="9 10" key="1">
    <citation type="submission" date="2016-11" db="UniProtKB">
        <authorList>
            <consortium name="WormBaseParasite"/>
        </authorList>
    </citation>
    <scope>IDENTIFICATION</scope>
</reference>
<comment type="similarity">
    <text evidence="2">Belongs to the Rho GDI family.</text>
</comment>
<evidence type="ECO:0000256" key="7">
    <source>
        <dbReference type="SAM" id="MobiDB-lite"/>
    </source>
</evidence>
<dbReference type="STRING" id="282301.A0A1I8HRT4"/>
<dbReference type="SUPFAM" id="SSF81296">
    <property type="entry name" value="E set domains"/>
    <property type="match status" value="1"/>
</dbReference>
<name>A0A1I8HRT4_9PLAT</name>
<dbReference type="GO" id="GO:0005829">
    <property type="term" value="C:cytosol"/>
    <property type="evidence" value="ECO:0007669"/>
    <property type="project" value="TreeGrafter"/>
</dbReference>
<feature type="region of interest" description="Disordered" evidence="7">
    <location>
        <begin position="1"/>
        <end position="33"/>
    </location>
</feature>
<evidence type="ECO:0000313" key="8">
    <source>
        <dbReference type="Proteomes" id="UP000095280"/>
    </source>
</evidence>
<evidence type="ECO:0000256" key="2">
    <source>
        <dbReference type="ARBA" id="ARBA00009758"/>
    </source>
</evidence>
<dbReference type="Pfam" id="PF02115">
    <property type="entry name" value="Rho_GDI"/>
    <property type="match status" value="1"/>
</dbReference>
<dbReference type="InterPro" id="IPR024792">
    <property type="entry name" value="RhoGDI_dom_sf"/>
</dbReference>
<dbReference type="PANTHER" id="PTHR10980:SF3">
    <property type="entry name" value="LD16419P"/>
    <property type="match status" value="1"/>
</dbReference>
<accession>A0A1I8HRT4</accession>
<keyword evidence="8" id="KW-1185">Reference proteome</keyword>
<proteinExistence type="inferred from homology"/>
<dbReference type="GO" id="GO:0007266">
    <property type="term" value="P:Rho protein signal transduction"/>
    <property type="evidence" value="ECO:0007669"/>
    <property type="project" value="InterPro"/>
</dbReference>
<organism evidence="8 10">
    <name type="scientific">Macrostomum lignano</name>
    <dbReference type="NCBI Taxonomy" id="282301"/>
    <lineage>
        <taxon>Eukaryota</taxon>
        <taxon>Metazoa</taxon>
        <taxon>Spiralia</taxon>
        <taxon>Lophotrochozoa</taxon>
        <taxon>Platyhelminthes</taxon>
        <taxon>Rhabditophora</taxon>
        <taxon>Macrostomorpha</taxon>
        <taxon>Macrostomida</taxon>
        <taxon>Macrostomidae</taxon>
        <taxon>Macrostomum</taxon>
    </lineage>
</organism>
<dbReference type="Proteomes" id="UP000095280">
    <property type="component" value="Unplaced"/>
</dbReference>
<protein>
    <recommendedName>
        <fullName evidence="5">Rho GDP-dissociation inhibitor 3</fullName>
    </recommendedName>
    <alternativeName>
        <fullName evidence="6">Rho-GDI gamma</fullName>
    </alternativeName>
</protein>
<comment type="subcellular location">
    <subcellularLocation>
        <location evidence="1">Cytoplasm</location>
    </subcellularLocation>
</comment>
<evidence type="ECO:0000256" key="3">
    <source>
        <dbReference type="ARBA" id="ARBA00022490"/>
    </source>
</evidence>
<evidence type="ECO:0000313" key="9">
    <source>
        <dbReference type="WBParaSite" id="maker-uti_cns_0004929-snap-gene-0.4-mRNA-1"/>
    </source>
</evidence>
<dbReference type="Gene3D" id="2.70.50.30">
    <property type="entry name" value="Coagulation Factor XIII, subunit A, domain 1"/>
    <property type="match status" value="1"/>
</dbReference>